<dbReference type="STRING" id="2018661.A0A2A2LN78"/>
<dbReference type="SUPFAM" id="SSF51735">
    <property type="entry name" value="NAD(P)-binding Rossmann-fold domains"/>
    <property type="match status" value="1"/>
</dbReference>
<dbReference type="InterPro" id="IPR002347">
    <property type="entry name" value="SDR_fam"/>
</dbReference>
<dbReference type="Proteomes" id="UP000218231">
    <property type="component" value="Unassembled WGS sequence"/>
</dbReference>
<evidence type="ECO:0000256" key="1">
    <source>
        <dbReference type="ARBA" id="ARBA00023002"/>
    </source>
</evidence>
<comment type="caution">
    <text evidence="2">The sequence shown here is derived from an EMBL/GenBank/DDBJ whole genome shotgun (WGS) entry which is preliminary data.</text>
</comment>
<name>A0A2A2LN78_9BILA</name>
<dbReference type="PROSITE" id="PS00061">
    <property type="entry name" value="ADH_SHORT"/>
    <property type="match status" value="1"/>
</dbReference>
<dbReference type="PANTHER" id="PTHR44115:SF11">
    <property type="entry name" value="DEHYDROGENASES, SHORT CHAIN"/>
    <property type="match status" value="1"/>
</dbReference>
<proteinExistence type="predicted"/>
<dbReference type="PRINTS" id="PR00081">
    <property type="entry name" value="GDHRDH"/>
</dbReference>
<sequence>MVLMITPSLNVLSFTLTLANKSIRARHFFPSNTIYYRFHFQILIFRGYFSTMGKFSGKVAIITGASSGIGRATAVLMAKDGAKLTITGRNQQELEETAKQTGLSAESLNLVAGDITKHDVQQVLIDTTVNKFGKLDILVNNAGAGFTEEGKIGSEISVECYHKNIEVNLTSVLEMIQKARPHLIKSKGDIVNVSSIAGLNHGNVKSPYYSVAKAGLDQLSRNLALELINFDVRVNSVNPGLIKTNFMERAYHVGADQANKVYDALSINPISVPRKVVGTPEDIAKVIVFLADREASGIIVGQNIVADGGSVLVMGITAAMSAK</sequence>
<dbReference type="GO" id="GO:0016491">
    <property type="term" value="F:oxidoreductase activity"/>
    <property type="evidence" value="ECO:0007669"/>
    <property type="project" value="UniProtKB-KW"/>
</dbReference>
<dbReference type="Gene3D" id="3.40.50.720">
    <property type="entry name" value="NAD(P)-binding Rossmann-like Domain"/>
    <property type="match status" value="1"/>
</dbReference>
<gene>
    <name evidence="2" type="ORF">WR25_06812</name>
</gene>
<dbReference type="InterPro" id="IPR036291">
    <property type="entry name" value="NAD(P)-bd_dom_sf"/>
</dbReference>
<reference evidence="2 3" key="1">
    <citation type="journal article" date="2017" name="Curr. Biol.">
        <title>Genome architecture and evolution of a unichromosomal asexual nematode.</title>
        <authorList>
            <person name="Fradin H."/>
            <person name="Zegar C."/>
            <person name="Gutwein M."/>
            <person name="Lucas J."/>
            <person name="Kovtun M."/>
            <person name="Corcoran D."/>
            <person name="Baugh L.R."/>
            <person name="Kiontke K."/>
            <person name="Gunsalus K."/>
            <person name="Fitch D.H."/>
            <person name="Piano F."/>
        </authorList>
    </citation>
    <scope>NUCLEOTIDE SEQUENCE [LARGE SCALE GENOMIC DNA]</scope>
    <source>
        <strain evidence="2">PF1309</strain>
    </source>
</reference>
<evidence type="ECO:0000313" key="3">
    <source>
        <dbReference type="Proteomes" id="UP000218231"/>
    </source>
</evidence>
<dbReference type="PRINTS" id="PR00080">
    <property type="entry name" value="SDRFAMILY"/>
</dbReference>
<evidence type="ECO:0000313" key="2">
    <source>
        <dbReference type="EMBL" id="PAV87608.1"/>
    </source>
</evidence>
<dbReference type="AlphaFoldDB" id="A0A2A2LN78"/>
<keyword evidence="1" id="KW-0560">Oxidoreductase</keyword>
<keyword evidence="3" id="KW-1185">Reference proteome</keyword>
<dbReference type="EMBL" id="LIAE01006558">
    <property type="protein sequence ID" value="PAV87608.1"/>
    <property type="molecule type" value="Genomic_DNA"/>
</dbReference>
<accession>A0A2A2LN78</accession>
<organism evidence="2 3">
    <name type="scientific">Diploscapter pachys</name>
    <dbReference type="NCBI Taxonomy" id="2018661"/>
    <lineage>
        <taxon>Eukaryota</taxon>
        <taxon>Metazoa</taxon>
        <taxon>Ecdysozoa</taxon>
        <taxon>Nematoda</taxon>
        <taxon>Chromadorea</taxon>
        <taxon>Rhabditida</taxon>
        <taxon>Rhabditina</taxon>
        <taxon>Rhabditomorpha</taxon>
        <taxon>Rhabditoidea</taxon>
        <taxon>Rhabditidae</taxon>
        <taxon>Diploscapter</taxon>
    </lineage>
</organism>
<dbReference type="InterPro" id="IPR020904">
    <property type="entry name" value="Sc_DH/Rdtase_CS"/>
</dbReference>
<dbReference type="FunFam" id="3.40.50.720:FF:000084">
    <property type="entry name" value="Short-chain dehydrogenase reductase"/>
    <property type="match status" value="1"/>
</dbReference>
<protein>
    <submittedName>
        <fullName evidence="2">Uncharacterized protein</fullName>
    </submittedName>
</protein>
<dbReference type="PANTHER" id="PTHR44115">
    <property type="entry name" value="PROTEIN CBG09704"/>
    <property type="match status" value="1"/>
</dbReference>
<dbReference type="Pfam" id="PF13561">
    <property type="entry name" value="adh_short_C2"/>
    <property type="match status" value="1"/>
</dbReference>